<keyword evidence="1" id="KW-1133">Transmembrane helix</keyword>
<dbReference type="Pfam" id="PF07664">
    <property type="entry name" value="FeoB_C"/>
    <property type="match status" value="1"/>
</dbReference>
<evidence type="ECO:0000259" key="2">
    <source>
        <dbReference type="Pfam" id="PF07664"/>
    </source>
</evidence>
<protein>
    <recommendedName>
        <fullName evidence="5">Fe(2+) transporter FeoB</fullName>
    </recommendedName>
</protein>
<name>A0A645CCF0_9ZZZZ</name>
<feature type="transmembrane region" description="Helical" evidence="1">
    <location>
        <begin position="190"/>
        <end position="212"/>
    </location>
</feature>
<feature type="domain" description="Nucleoside transporter/FeoB GTPase Gate" evidence="3">
    <location>
        <begin position="48"/>
        <end position="181"/>
    </location>
</feature>
<dbReference type="EMBL" id="VSSQ01026084">
    <property type="protein sequence ID" value="MPM74617.1"/>
    <property type="molecule type" value="Genomic_DNA"/>
</dbReference>
<dbReference type="Pfam" id="PF07670">
    <property type="entry name" value="Gate"/>
    <property type="match status" value="1"/>
</dbReference>
<dbReference type="InterPro" id="IPR011640">
    <property type="entry name" value="Fe2_transport_prot_B_C"/>
</dbReference>
<evidence type="ECO:0008006" key="5">
    <source>
        <dbReference type="Google" id="ProtNLM"/>
    </source>
</evidence>
<keyword evidence="1" id="KW-0812">Transmembrane</keyword>
<dbReference type="GO" id="GO:0005886">
    <property type="term" value="C:plasma membrane"/>
    <property type="evidence" value="ECO:0007669"/>
    <property type="project" value="TreeGrafter"/>
</dbReference>
<organism evidence="4">
    <name type="scientific">bioreactor metagenome</name>
    <dbReference type="NCBI Taxonomy" id="1076179"/>
    <lineage>
        <taxon>unclassified sequences</taxon>
        <taxon>metagenomes</taxon>
        <taxon>ecological metagenomes</taxon>
    </lineage>
</organism>
<feature type="transmembrane region" description="Helical" evidence="1">
    <location>
        <begin position="101"/>
        <end position="120"/>
    </location>
</feature>
<feature type="domain" description="Ferrous iron transport protein B C-terminal" evidence="2">
    <location>
        <begin position="3"/>
        <end position="43"/>
    </location>
</feature>
<evidence type="ECO:0000259" key="3">
    <source>
        <dbReference type="Pfam" id="PF07670"/>
    </source>
</evidence>
<sequence>MSITSRLFGRHLIKESDKTGLIMELPPYHKPQYRNLFRFVFMRMGDVLKRALKTIIFVAVIFWALSYTADGNIENSVIYKIGTIIEPVTMWFGLRWQTFMAFLAAAMGKEAALGVLAALFNSQGQTAGIWDVISKQAAVSTSGLGNAMLTGISKAEALAFIYAFFFNVPCLMALATTLQETHSIKWTLRIAGYYMGVALLLSAIAYHVGVLIF</sequence>
<reference evidence="4" key="1">
    <citation type="submission" date="2019-08" db="EMBL/GenBank/DDBJ databases">
        <authorList>
            <person name="Kucharzyk K."/>
            <person name="Murdoch R.W."/>
            <person name="Higgins S."/>
            <person name="Loffler F."/>
        </authorList>
    </citation>
    <scope>NUCLEOTIDE SEQUENCE</scope>
</reference>
<dbReference type="InterPro" id="IPR011642">
    <property type="entry name" value="Gate_dom"/>
</dbReference>
<keyword evidence="1" id="KW-0472">Membrane</keyword>
<gene>
    <name evidence="4" type="ORF">SDC9_121605</name>
</gene>
<dbReference type="PANTHER" id="PTHR43185:SF1">
    <property type="entry name" value="FE(2+) TRANSPORTER FEOB"/>
    <property type="match status" value="1"/>
</dbReference>
<accession>A0A645CCF0</accession>
<dbReference type="PANTHER" id="PTHR43185">
    <property type="entry name" value="FERROUS IRON TRANSPORT PROTEIN B"/>
    <property type="match status" value="1"/>
</dbReference>
<dbReference type="GO" id="GO:0015093">
    <property type="term" value="F:ferrous iron transmembrane transporter activity"/>
    <property type="evidence" value="ECO:0007669"/>
    <property type="project" value="InterPro"/>
</dbReference>
<evidence type="ECO:0000256" key="1">
    <source>
        <dbReference type="SAM" id="Phobius"/>
    </source>
</evidence>
<evidence type="ECO:0000313" key="4">
    <source>
        <dbReference type="EMBL" id="MPM74617.1"/>
    </source>
</evidence>
<dbReference type="InterPro" id="IPR050860">
    <property type="entry name" value="FeoB_GTPase"/>
</dbReference>
<feature type="transmembrane region" description="Helical" evidence="1">
    <location>
        <begin position="157"/>
        <end position="178"/>
    </location>
</feature>
<comment type="caution">
    <text evidence="4">The sequence shown here is derived from an EMBL/GenBank/DDBJ whole genome shotgun (WGS) entry which is preliminary data.</text>
</comment>
<proteinExistence type="predicted"/>
<dbReference type="AlphaFoldDB" id="A0A645CCF0"/>
<feature type="transmembrane region" description="Helical" evidence="1">
    <location>
        <begin position="47"/>
        <end position="65"/>
    </location>
</feature>